<reference evidence="1 2" key="1">
    <citation type="submission" date="2017-10" db="EMBL/GenBank/DDBJ databases">
        <title>Whole genome of Pedobacter ginsengisoli T01R-27 isolated from tomato rhizosphere.</title>
        <authorList>
            <person name="Weon H.-Y."/>
            <person name="Lee S.A."/>
            <person name="Sang M.K."/>
            <person name="Song J."/>
        </authorList>
    </citation>
    <scope>NUCLEOTIDE SEQUENCE [LARGE SCALE GENOMIC DNA]</scope>
    <source>
        <strain evidence="1 2">T01R-27</strain>
    </source>
</reference>
<organism evidence="1 2">
    <name type="scientific">Pedobacter ginsengisoli</name>
    <dbReference type="NCBI Taxonomy" id="363852"/>
    <lineage>
        <taxon>Bacteria</taxon>
        <taxon>Pseudomonadati</taxon>
        <taxon>Bacteroidota</taxon>
        <taxon>Sphingobacteriia</taxon>
        <taxon>Sphingobacteriales</taxon>
        <taxon>Sphingobacteriaceae</taxon>
        <taxon>Pedobacter</taxon>
    </lineage>
</organism>
<evidence type="ECO:0000313" key="1">
    <source>
        <dbReference type="EMBL" id="ATP56247.1"/>
    </source>
</evidence>
<dbReference type="EMBL" id="CP024091">
    <property type="protein sequence ID" value="ATP56247.1"/>
    <property type="molecule type" value="Genomic_DNA"/>
</dbReference>
<dbReference type="InterPro" id="IPR036977">
    <property type="entry name" value="DNA_primase_Znf_CHC2"/>
</dbReference>
<name>A0A2D1U3R4_9SPHI</name>
<sequence>MDFLNRLGFLPQSKSANESIFLSPLRDSDTTPSFSVNNKLDVWFDHGIGKGGSIIDFALLYWKGLSFPEVIQKIQDTCNLIIPENNSTKRSSIRKRLKPAIKIPNYKIETIKPYGGNEIINSYLNSRGVLKAAAYHISEVYYYVEDEKKLRKHFFAAGWQNELGGWEVRNKYFKGCLGKKAITFINCDPKHLAVFEGFFNFLSWLTDNPDSTKSIIVLNSLSLLDSGIHKAKLYSHIDLYFDHDKSGFTALQTWLKALPYSVDRSSIYDGHNDYNDKLIGSLKQSKN</sequence>
<dbReference type="KEGG" id="pgs:CPT03_07075"/>
<keyword evidence="2" id="KW-1185">Reference proteome</keyword>
<dbReference type="SUPFAM" id="SSF57783">
    <property type="entry name" value="Zinc beta-ribbon"/>
    <property type="match status" value="1"/>
</dbReference>
<evidence type="ECO:0000313" key="2">
    <source>
        <dbReference type="Proteomes" id="UP000223749"/>
    </source>
</evidence>
<dbReference type="Gene3D" id="3.90.580.10">
    <property type="entry name" value="Zinc finger, CHC2-type domain"/>
    <property type="match status" value="1"/>
</dbReference>
<dbReference type="GO" id="GO:0006260">
    <property type="term" value="P:DNA replication"/>
    <property type="evidence" value="ECO:0007669"/>
    <property type="project" value="InterPro"/>
</dbReference>
<protein>
    <submittedName>
        <fullName evidence="1">Molecular chaperone TorD</fullName>
    </submittedName>
</protein>
<dbReference type="GO" id="GO:0008270">
    <property type="term" value="F:zinc ion binding"/>
    <property type="evidence" value="ECO:0007669"/>
    <property type="project" value="InterPro"/>
</dbReference>
<dbReference type="GO" id="GO:0003677">
    <property type="term" value="F:DNA binding"/>
    <property type="evidence" value="ECO:0007669"/>
    <property type="project" value="InterPro"/>
</dbReference>
<accession>A0A2D1U3R4</accession>
<gene>
    <name evidence="1" type="ORF">CPT03_07075</name>
</gene>
<proteinExistence type="predicted"/>
<dbReference type="Proteomes" id="UP000223749">
    <property type="component" value="Chromosome"/>
</dbReference>
<dbReference type="AlphaFoldDB" id="A0A2D1U3R4"/>